<dbReference type="AlphaFoldDB" id="A0A897MLM4"/>
<proteinExistence type="predicted"/>
<dbReference type="EMBL" id="CP064786">
    <property type="protein sequence ID" value="QSG01261.1"/>
    <property type="molecule type" value="Genomic_DNA"/>
</dbReference>
<gene>
    <name evidence="2" type="ORF">AArcS_0019</name>
</gene>
<feature type="region of interest" description="Disordered" evidence="1">
    <location>
        <begin position="1"/>
        <end position="30"/>
    </location>
</feature>
<protein>
    <submittedName>
        <fullName evidence="2">Uncharacterized protein</fullName>
    </submittedName>
</protein>
<evidence type="ECO:0000256" key="1">
    <source>
        <dbReference type="SAM" id="MobiDB-lite"/>
    </source>
</evidence>
<sequence length="134" mass="14806">MTSSHGWSRGIPTSGLTGSQSGRHDRTTGVHENGVLVQPIRNLRFLRTGPSRRYSYPGMGFRVTLRVGINSQRPEGDSFRCGVTRIPIVSVYHVDGGTANIRPVVDTLLPSTYFSVEDVIHRVVVPCCRSGFHR</sequence>
<keyword evidence="3" id="KW-1185">Reference proteome</keyword>
<name>A0A897MLM4_9EURY</name>
<organism evidence="2 3">
    <name type="scientific">Natranaeroarchaeum sulfidigenes</name>
    <dbReference type="NCBI Taxonomy" id="2784880"/>
    <lineage>
        <taxon>Archaea</taxon>
        <taxon>Methanobacteriati</taxon>
        <taxon>Methanobacteriota</taxon>
        <taxon>Stenosarchaea group</taxon>
        <taxon>Halobacteria</taxon>
        <taxon>Halobacteriales</taxon>
        <taxon>Natronoarchaeaceae</taxon>
        <taxon>Natranaeroarchaeum</taxon>
    </lineage>
</organism>
<dbReference type="KEGG" id="hara:AArcS_0019"/>
<accession>A0A897MLM4</accession>
<reference evidence="2" key="1">
    <citation type="submission" date="2020-11" db="EMBL/GenBank/DDBJ databases">
        <title>Carbohydrate-dependent, anaerobic sulfur respiration: A novel catabolism in halophilic archaea.</title>
        <authorList>
            <person name="Sorokin D.Y."/>
            <person name="Messina E."/>
            <person name="Smedile F."/>
            <person name="La Cono V."/>
            <person name="Hallsworth J.E."/>
            <person name="Yakimov M.M."/>
        </authorList>
    </citation>
    <scope>NUCLEOTIDE SEQUENCE</scope>
    <source>
        <strain evidence="2">AArc-S</strain>
    </source>
</reference>
<evidence type="ECO:0000313" key="2">
    <source>
        <dbReference type="EMBL" id="QSG01261.1"/>
    </source>
</evidence>
<evidence type="ECO:0000313" key="3">
    <source>
        <dbReference type="Proteomes" id="UP000663586"/>
    </source>
</evidence>
<dbReference type="Proteomes" id="UP000663586">
    <property type="component" value="Chromosome"/>
</dbReference>